<dbReference type="GO" id="GO:0006298">
    <property type="term" value="P:mismatch repair"/>
    <property type="evidence" value="ECO:0007669"/>
    <property type="project" value="InterPro"/>
</dbReference>
<reference evidence="2" key="1">
    <citation type="submission" date="2020-02" db="EMBL/GenBank/DDBJ databases">
        <authorList>
            <person name="Meier V. D."/>
        </authorList>
    </citation>
    <scope>NUCLEOTIDE SEQUENCE</scope>
    <source>
        <strain evidence="2">AVDCRST_MAG37</strain>
    </source>
</reference>
<organism evidence="2">
    <name type="scientific">uncultured Rubrobacteraceae bacterium</name>
    <dbReference type="NCBI Taxonomy" id="349277"/>
    <lineage>
        <taxon>Bacteria</taxon>
        <taxon>Bacillati</taxon>
        <taxon>Actinomycetota</taxon>
        <taxon>Rubrobacteria</taxon>
        <taxon>Rubrobacterales</taxon>
        <taxon>Rubrobacteraceae</taxon>
        <taxon>environmental samples</taxon>
    </lineage>
</organism>
<dbReference type="SUPFAM" id="SSF55874">
    <property type="entry name" value="ATPase domain of HSP90 chaperone/DNA topoisomerase II/histidine kinase"/>
    <property type="match status" value="1"/>
</dbReference>
<dbReference type="PANTHER" id="PTHR10073">
    <property type="entry name" value="DNA MISMATCH REPAIR PROTEIN MLH, PMS, MUTL"/>
    <property type="match status" value="1"/>
</dbReference>
<evidence type="ECO:0000313" key="2">
    <source>
        <dbReference type="EMBL" id="CAA9454838.1"/>
    </source>
</evidence>
<evidence type="ECO:0000256" key="1">
    <source>
        <dbReference type="ARBA" id="ARBA00006082"/>
    </source>
</evidence>
<sequence>MRLFPRLVSEVPAEYAGRIRVLPPEVAHRIAAGEVIERPASAVKELIENALDAGASRVEIEIEGGGVSLLRVRDDAPGCRRTMPCGR</sequence>
<gene>
    <name evidence="2" type="ORF">AVDCRST_MAG37-2829</name>
</gene>
<accession>A0A6J4QTR8</accession>
<dbReference type="InterPro" id="IPR038973">
    <property type="entry name" value="MutL/Mlh/Pms-like"/>
</dbReference>
<dbReference type="PANTHER" id="PTHR10073:SF12">
    <property type="entry name" value="DNA MISMATCH REPAIR PROTEIN MLH1"/>
    <property type="match status" value="1"/>
</dbReference>
<dbReference type="Gene3D" id="3.30.565.10">
    <property type="entry name" value="Histidine kinase-like ATPase, C-terminal domain"/>
    <property type="match status" value="1"/>
</dbReference>
<proteinExistence type="inferred from homology"/>
<name>A0A6J4QTR8_9ACTN</name>
<dbReference type="EMBL" id="CADCVD010000145">
    <property type="protein sequence ID" value="CAA9454838.1"/>
    <property type="molecule type" value="Genomic_DNA"/>
</dbReference>
<comment type="similarity">
    <text evidence="1">Belongs to the DNA mismatch repair MutL/HexB family.</text>
</comment>
<dbReference type="GO" id="GO:0016887">
    <property type="term" value="F:ATP hydrolysis activity"/>
    <property type="evidence" value="ECO:0007669"/>
    <property type="project" value="InterPro"/>
</dbReference>
<protein>
    <submittedName>
        <fullName evidence="2">DNA mismatch repair protein MutL</fullName>
    </submittedName>
</protein>
<dbReference type="InterPro" id="IPR036890">
    <property type="entry name" value="HATPase_C_sf"/>
</dbReference>
<dbReference type="GO" id="GO:0032300">
    <property type="term" value="C:mismatch repair complex"/>
    <property type="evidence" value="ECO:0007669"/>
    <property type="project" value="InterPro"/>
</dbReference>
<dbReference type="AlphaFoldDB" id="A0A6J4QTR8"/>
<dbReference type="GO" id="GO:0140664">
    <property type="term" value="F:ATP-dependent DNA damage sensor activity"/>
    <property type="evidence" value="ECO:0007669"/>
    <property type="project" value="InterPro"/>
</dbReference>